<reference evidence="2" key="2">
    <citation type="journal article" date="2024" name="Plant">
        <title>Genomic evolution and insights into agronomic trait innovations of Sesamum species.</title>
        <authorList>
            <person name="Miao H."/>
            <person name="Wang L."/>
            <person name="Qu L."/>
            <person name="Liu H."/>
            <person name="Sun Y."/>
            <person name="Le M."/>
            <person name="Wang Q."/>
            <person name="Wei S."/>
            <person name="Zheng Y."/>
            <person name="Lin W."/>
            <person name="Duan Y."/>
            <person name="Cao H."/>
            <person name="Xiong S."/>
            <person name="Wang X."/>
            <person name="Wei L."/>
            <person name="Li C."/>
            <person name="Ma Q."/>
            <person name="Ju M."/>
            <person name="Zhao R."/>
            <person name="Li G."/>
            <person name="Mu C."/>
            <person name="Tian Q."/>
            <person name="Mei H."/>
            <person name="Zhang T."/>
            <person name="Gao T."/>
            <person name="Zhang H."/>
        </authorList>
    </citation>
    <scope>NUCLEOTIDE SEQUENCE</scope>
    <source>
        <strain evidence="2">KEN1</strain>
    </source>
</reference>
<evidence type="ECO:0000256" key="1">
    <source>
        <dbReference type="SAM" id="MobiDB-lite"/>
    </source>
</evidence>
<name>A0AAW2U1T1_9LAMI</name>
<dbReference type="EMBL" id="JACGWN010000013">
    <property type="protein sequence ID" value="KAL0411185.1"/>
    <property type="molecule type" value="Genomic_DNA"/>
</dbReference>
<feature type="region of interest" description="Disordered" evidence="1">
    <location>
        <begin position="57"/>
        <end position="143"/>
    </location>
</feature>
<organism evidence="2">
    <name type="scientific">Sesamum latifolium</name>
    <dbReference type="NCBI Taxonomy" id="2727402"/>
    <lineage>
        <taxon>Eukaryota</taxon>
        <taxon>Viridiplantae</taxon>
        <taxon>Streptophyta</taxon>
        <taxon>Embryophyta</taxon>
        <taxon>Tracheophyta</taxon>
        <taxon>Spermatophyta</taxon>
        <taxon>Magnoliopsida</taxon>
        <taxon>eudicotyledons</taxon>
        <taxon>Gunneridae</taxon>
        <taxon>Pentapetalae</taxon>
        <taxon>asterids</taxon>
        <taxon>lamiids</taxon>
        <taxon>Lamiales</taxon>
        <taxon>Pedaliaceae</taxon>
        <taxon>Sesamum</taxon>
    </lineage>
</organism>
<proteinExistence type="predicted"/>
<gene>
    <name evidence="2" type="ORF">Slati_3708200</name>
</gene>
<evidence type="ECO:0000313" key="2">
    <source>
        <dbReference type="EMBL" id="KAL0411185.1"/>
    </source>
</evidence>
<comment type="caution">
    <text evidence="2">The sequence shown here is derived from an EMBL/GenBank/DDBJ whole genome shotgun (WGS) entry which is preliminary data.</text>
</comment>
<sequence length="156" mass="16751">MSCKKSDEYQQEVAKIAIPFLEYGFNACKDQFMAQRYPPTGEEPSFLDVKTALLQVPNPFSNTPTPVEKDPPQECGSEGSPPVAATDSVVGDILDEGGPEAKEEGVPPAPKGDSFEVPPGTSSDIPEGVPLAVSKGQKTRKTSPMWKRIDDVFAPL</sequence>
<protein>
    <submittedName>
        <fullName evidence="2">Uncharacterized protein</fullName>
    </submittedName>
</protein>
<dbReference type="AlphaFoldDB" id="A0AAW2U1T1"/>
<accession>A0AAW2U1T1</accession>
<reference evidence="2" key="1">
    <citation type="submission" date="2020-06" db="EMBL/GenBank/DDBJ databases">
        <authorList>
            <person name="Li T."/>
            <person name="Hu X."/>
            <person name="Zhang T."/>
            <person name="Song X."/>
            <person name="Zhang H."/>
            <person name="Dai N."/>
            <person name="Sheng W."/>
            <person name="Hou X."/>
            <person name="Wei L."/>
        </authorList>
    </citation>
    <scope>NUCLEOTIDE SEQUENCE</scope>
    <source>
        <strain evidence="2">KEN1</strain>
        <tissue evidence="2">Leaf</tissue>
    </source>
</reference>